<protein>
    <submittedName>
        <fullName evidence="2">Uncharacterized protein</fullName>
    </submittedName>
</protein>
<reference evidence="2 3" key="1">
    <citation type="submission" date="2018-04" db="EMBL/GenBank/DDBJ databases">
        <title>Genomic Encyclopedia of Type Strains, Phase IV (KMG-IV): sequencing the most valuable type-strain genomes for metagenomic binning, comparative biology and taxonomic classification.</title>
        <authorList>
            <person name="Goeker M."/>
        </authorList>
    </citation>
    <scope>NUCLEOTIDE SEQUENCE [LARGE SCALE GENOMIC DNA]</scope>
    <source>
        <strain evidence="2 3">DSM 26588</strain>
    </source>
</reference>
<gene>
    <name evidence="2" type="ORF">C7373_101570</name>
</gene>
<feature type="compositionally biased region" description="Basic and acidic residues" evidence="1">
    <location>
        <begin position="30"/>
        <end position="42"/>
    </location>
</feature>
<evidence type="ECO:0000256" key="1">
    <source>
        <dbReference type="SAM" id="MobiDB-lite"/>
    </source>
</evidence>
<organism evidence="2 3">
    <name type="scientific">Intestinimonas butyriciproducens</name>
    <dbReference type="NCBI Taxonomy" id="1297617"/>
    <lineage>
        <taxon>Bacteria</taxon>
        <taxon>Bacillati</taxon>
        <taxon>Bacillota</taxon>
        <taxon>Clostridia</taxon>
        <taxon>Eubacteriales</taxon>
        <taxon>Intestinimonas</taxon>
    </lineage>
</organism>
<accession>A0A2U1CGM8</accession>
<dbReference type="EMBL" id="QEKK01000001">
    <property type="protein sequence ID" value="PVY60054.1"/>
    <property type="molecule type" value="Genomic_DNA"/>
</dbReference>
<dbReference type="AlphaFoldDB" id="A0A2U1CGM8"/>
<dbReference type="RefSeq" id="WP_165366515.1">
    <property type="nucleotide sequence ID" value="NZ_CAUFHD010000003.1"/>
</dbReference>
<sequence>MDSYKEAYLGLFNAVTDCIESLRRAQQEAEERYLAQAEEARSAPEMPTESSNA</sequence>
<feature type="region of interest" description="Disordered" evidence="1">
    <location>
        <begin position="30"/>
        <end position="53"/>
    </location>
</feature>
<evidence type="ECO:0000313" key="2">
    <source>
        <dbReference type="EMBL" id="PVY60054.1"/>
    </source>
</evidence>
<evidence type="ECO:0000313" key="3">
    <source>
        <dbReference type="Proteomes" id="UP000245778"/>
    </source>
</evidence>
<dbReference type="Proteomes" id="UP000245778">
    <property type="component" value="Unassembled WGS sequence"/>
</dbReference>
<dbReference type="GeneID" id="93230738"/>
<comment type="caution">
    <text evidence="2">The sequence shown here is derived from an EMBL/GenBank/DDBJ whole genome shotgun (WGS) entry which is preliminary data.</text>
</comment>
<name>A0A2U1CGM8_9FIRM</name>
<proteinExistence type="predicted"/>